<protein>
    <recommendedName>
        <fullName evidence="4 10">L-aspartate oxidase</fullName>
        <ecNumber evidence="4 10">1.4.3.16</ecNumber>
    </recommendedName>
</protein>
<feature type="domain" description="Fumarate reductase/succinate dehydrogenase flavoprotein-like C-terminal" evidence="13">
    <location>
        <begin position="539"/>
        <end position="621"/>
    </location>
</feature>
<comment type="pathway">
    <text evidence="2 10">Cofactor biosynthesis; NAD(+) biosynthesis; iminoaspartate from L-aspartate (oxidase route): step 1/1.</text>
</comment>
<evidence type="ECO:0000256" key="1">
    <source>
        <dbReference type="ARBA" id="ARBA00001974"/>
    </source>
</evidence>
<dbReference type="Gene3D" id="3.50.50.60">
    <property type="entry name" value="FAD/NAD(P)-binding domain"/>
    <property type="match status" value="1"/>
</dbReference>
<dbReference type="Pfam" id="PF00890">
    <property type="entry name" value="FAD_binding_2"/>
    <property type="match status" value="1"/>
</dbReference>
<evidence type="ECO:0000313" key="15">
    <source>
        <dbReference type="Proteomes" id="UP000708148"/>
    </source>
</evidence>
<evidence type="ECO:0000256" key="7">
    <source>
        <dbReference type="ARBA" id="ARBA00022827"/>
    </source>
</evidence>
<keyword evidence="15" id="KW-1185">Reference proteome</keyword>
<dbReference type="SUPFAM" id="SSF46977">
    <property type="entry name" value="Succinate dehydrogenase/fumarate reductase flavoprotein C-terminal domain"/>
    <property type="match status" value="1"/>
</dbReference>
<keyword evidence="6 10" id="KW-0662">Pyridine nucleotide biosynthesis</keyword>
<feature type="domain" description="FAD-dependent oxidoreductase 2 FAD-binding" evidence="12">
    <location>
        <begin position="102"/>
        <end position="479"/>
    </location>
</feature>
<dbReference type="InterPro" id="IPR027477">
    <property type="entry name" value="Succ_DH/fumarate_Rdtase_cat_sf"/>
</dbReference>
<evidence type="ECO:0000313" key="14">
    <source>
        <dbReference type="EMBL" id="CAD7699405.1"/>
    </source>
</evidence>
<comment type="caution">
    <text evidence="14">The sequence shown here is derived from an EMBL/GenBank/DDBJ whole genome shotgun (WGS) entry which is preliminary data.</text>
</comment>
<dbReference type="EMBL" id="CAJHUC010001013">
    <property type="protein sequence ID" value="CAD7699405.1"/>
    <property type="molecule type" value="Genomic_DNA"/>
</dbReference>
<comment type="cofactor">
    <cofactor evidence="1 10">
        <name>FAD</name>
        <dbReference type="ChEBI" id="CHEBI:57692"/>
    </cofactor>
</comment>
<dbReference type="PANTHER" id="PTHR42716">
    <property type="entry name" value="L-ASPARTATE OXIDASE"/>
    <property type="match status" value="1"/>
</dbReference>
<gene>
    <name evidence="14" type="ORF">OSTQU699_LOCUS4764</name>
</gene>
<reference evidence="14" key="1">
    <citation type="submission" date="2020-12" db="EMBL/GenBank/DDBJ databases">
        <authorList>
            <person name="Iha C."/>
        </authorList>
    </citation>
    <scope>NUCLEOTIDE SEQUENCE</scope>
</reference>
<accession>A0A8S1IWI7</accession>
<dbReference type="Pfam" id="PF02910">
    <property type="entry name" value="Succ_DH_flav_C"/>
    <property type="match status" value="1"/>
</dbReference>
<keyword evidence="5 10" id="KW-0285">Flavoprotein</keyword>
<evidence type="ECO:0000256" key="2">
    <source>
        <dbReference type="ARBA" id="ARBA00004950"/>
    </source>
</evidence>
<comment type="catalytic activity">
    <reaction evidence="9 10">
        <text>L-aspartate + O2 = iminosuccinate + H2O2</text>
        <dbReference type="Rhea" id="RHEA:25876"/>
        <dbReference type="ChEBI" id="CHEBI:15379"/>
        <dbReference type="ChEBI" id="CHEBI:16240"/>
        <dbReference type="ChEBI" id="CHEBI:29991"/>
        <dbReference type="ChEBI" id="CHEBI:77875"/>
        <dbReference type="EC" id="1.4.3.16"/>
    </reaction>
</comment>
<evidence type="ECO:0000256" key="11">
    <source>
        <dbReference type="SAM" id="MobiDB-lite"/>
    </source>
</evidence>
<comment type="subcellular location">
    <subcellularLocation>
        <location evidence="10">Plastid</location>
        <location evidence="10">Chloroplast</location>
    </subcellularLocation>
</comment>
<keyword evidence="7 10" id="KW-0274">FAD</keyword>
<organism evidence="14 15">
    <name type="scientific">Ostreobium quekettii</name>
    <dbReference type="NCBI Taxonomy" id="121088"/>
    <lineage>
        <taxon>Eukaryota</taxon>
        <taxon>Viridiplantae</taxon>
        <taxon>Chlorophyta</taxon>
        <taxon>core chlorophytes</taxon>
        <taxon>Ulvophyceae</taxon>
        <taxon>TCBD clade</taxon>
        <taxon>Bryopsidales</taxon>
        <taxon>Ostreobineae</taxon>
        <taxon>Ostreobiaceae</taxon>
        <taxon>Ostreobium</taxon>
    </lineage>
</organism>
<evidence type="ECO:0000256" key="3">
    <source>
        <dbReference type="ARBA" id="ARBA00008562"/>
    </source>
</evidence>
<dbReference type="GO" id="GO:0009507">
    <property type="term" value="C:chloroplast"/>
    <property type="evidence" value="ECO:0007669"/>
    <property type="project" value="UniProtKB-SubCell"/>
</dbReference>
<dbReference type="InterPro" id="IPR005288">
    <property type="entry name" value="NadB"/>
</dbReference>
<dbReference type="PRINTS" id="PR00368">
    <property type="entry name" value="FADPNR"/>
</dbReference>
<dbReference type="SUPFAM" id="SSF51905">
    <property type="entry name" value="FAD/NAD(P)-binding domain"/>
    <property type="match status" value="1"/>
</dbReference>
<evidence type="ECO:0000259" key="13">
    <source>
        <dbReference type="Pfam" id="PF02910"/>
    </source>
</evidence>
<evidence type="ECO:0000256" key="6">
    <source>
        <dbReference type="ARBA" id="ARBA00022642"/>
    </source>
</evidence>
<feature type="region of interest" description="Disordered" evidence="11">
    <location>
        <begin position="1"/>
        <end position="42"/>
    </location>
</feature>
<evidence type="ECO:0000256" key="4">
    <source>
        <dbReference type="ARBA" id="ARBA00012173"/>
    </source>
</evidence>
<dbReference type="EC" id="1.4.3.16" evidence="4 10"/>
<dbReference type="Gene3D" id="3.90.700.10">
    <property type="entry name" value="Succinate dehydrogenase/fumarate reductase flavoprotein, catalytic domain"/>
    <property type="match status" value="1"/>
</dbReference>
<comment type="similarity">
    <text evidence="3 10">Belongs to the FAD-dependent oxidoreductase 2 family. NadB subfamily.</text>
</comment>
<dbReference type="PRINTS" id="PR00411">
    <property type="entry name" value="PNDRDTASEI"/>
</dbReference>
<dbReference type="NCBIfam" id="TIGR00551">
    <property type="entry name" value="nadB"/>
    <property type="match status" value="1"/>
</dbReference>
<comment type="function">
    <text evidence="10">Catalyzes the oxidation of L-aspartate to iminoaspartate.</text>
</comment>
<dbReference type="InterPro" id="IPR015939">
    <property type="entry name" value="Fum_Rdtase/Succ_DH_flav-like_C"/>
</dbReference>
<dbReference type="GO" id="GO:0009435">
    <property type="term" value="P:NAD+ biosynthetic process"/>
    <property type="evidence" value="ECO:0007669"/>
    <property type="project" value="InterPro"/>
</dbReference>
<keyword evidence="8 10" id="KW-0560">Oxidoreductase</keyword>
<dbReference type="SUPFAM" id="SSF56425">
    <property type="entry name" value="Succinate dehydrogenase/fumarate reductase flavoprotein, catalytic domain"/>
    <property type="match status" value="1"/>
</dbReference>
<dbReference type="InterPro" id="IPR003953">
    <property type="entry name" value="FAD-dep_OxRdtase_2_FAD-bd"/>
</dbReference>
<dbReference type="InterPro" id="IPR037099">
    <property type="entry name" value="Fum_R/Succ_DH_flav-like_C_sf"/>
</dbReference>
<evidence type="ECO:0000256" key="5">
    <source>
        <dbReference type="ARBA" id="ARBA00022630"/>
    </source>
</evidence>
<dbReference type="PANTHER" id="PTHR42716:SF2">
    <property type="entry name" value="L-ASPARTATE OXIDASE, CHLOROPLASTIC"/>
    <property type="match status" value="1"/>
</dbReference>
<dbReference type="GO" id="GO:0008734">
    <property type="term" value="F:L-aspartate oxidase activity"/>
    <property type="evidence" value="ECO:0007669"/>
    <property type="project" value="UniProtKB-UniRule"/>
</dbReference>
<dbReference type="OrthoDB" id="71672at2759"/>
<evidence type="ECO:0000259" key="12">
    <source>
        <dbReference type="Pfam" id="PF00890"/>
    </source>
</evidence>
<sequence length="672" mass="72006">MASCSLARRDWPADSRPSANPHMGRIPSSAHPREWIPGAPAGIRMPRSRRLGAMAPCGRARRSVRSLRVAAVVNWEGNGSGGFDATPQPASLDAPPAFRQYDFAVVGSGIAGLTYALKVAEYGSVAVITKAQAEEGCTRHAQGGISAVLGGWDSVEEHVRDTMVAGAFLNNRRAVEVVCREGPARVMELVRLGTIFSRNDDGSLHLTREGGHSSRRVVHAADATGAEVERALLAQARANSNIDFFEHHLAVDLVVDEVGGVRHCLGVDVLDQQNHSMCRFIALSTMLATGGAGQVYPHTTNPSVSTGDGIAVAYRARARVANMEFVQFHPTSLFTGGKAKRSPLISEAVRGEGGLLFNSAGRRFMLDVDRRGELAPRDIVARAIQEEMLAGGDSHVLLDISHKPAEKVLAMFPNIAARCQDFGIDITKEPIPVVPAQHYMCGGVQTGLLAETSIQGLYACGEVSSTGLHGANRLASNSLLEGLVFAHRAAGPSVAHAEHALKSCSRALHYAAASAEFAGPQGPRQLVPQAKEWVDEKTAELRALMWDACGIVRTREKMKMAASRLAEICVETKAFRKAYGVSTGLLELLNMATVGELVVFSALQRKESRGGHYVAEYPETGEKVESTIISTSLKRRCDLSVVKRSDQLSAFLPTVAKKGQARDMAVRSSSSE</sequence>
<proteinExistence type="inferred from homology"/>
<name>A0A8S1IWI7_9CHLO</name>
<dbReference type="Gene3D" id="1.20.58.100">
    <property type="entry name" value="Fumarate reductase/succinate dehydrogenase flavoprotein-like, C-terminal domain"/>
    <property type="match status" value="1"/>
</dbReference>
<evidence type="ECO:0000256" key="9">
    <source>
        <dbReference type="ARBA" id="ARBA00050942"/>
    </source>
</evidence>
<dbReference type="FunFam" id="3.90.700.10:FF:000002">
    <property type="entry name" value="L-aspartate oxidase"/>
    <property type="match status" value="1"/>
</dbReference>
<dbReference type="AlphaFoldDB" id="A0A8S1IWI7"/>
<dbReference type="Proteomes" id="UP000708148">
    <property type="component" value="Unassembled WGS sequence"/>
</dbReference>
<dbReference type="InterPro" id="IPR036188">
    <property type="entry name" value="FAD/NAD-bd_sf"/>
</dbReference>
<evidence type="ECO:0000256" key="10">
    <source>
        <dbReference type="RuleBase" id="RU362049"/>
    </source>
</evidence>
<evidence type="ECO:0000256" key="8">
    <source>
        <dbReference type="ARBA" id="ARBA00023002"/>
    </source>
</evidence>